<dbReference type="SUPFAM" id="SSF54897">
    <property type="entry name" value="Protease propeptides/inhibitors"/>
    <property type="match status" value="1"/>
</dbReference>
<keyword evidence="7" id="KW-0378">Hydrolase</keyword>
<dbReference type="SUPFAM" id="SSF53187">
    <property type="entry name" value="Zn-dependent exopeptidases"/>
    <property type="match status" value="1"/>
</dbReference>
<comment type="caution">
    <text evidence="14">The sequence shown here is derived from an EMBL/GenBank/DDBJ whole genome shotgun (WGS) entry which is preliminary data.</text>
</comment>
<feature type="domain" description="Peptidase M14" evidence="13">
    <location>
        <begin position="141"/>
        <end position="447"/>
    </location>
</feature>
<dbReference type="PROSITE" id="PS52035">
    <property type="entry name" value="PEPTIDASE_M14"/>
    <property type="match status" value="1"/>
</dbReference>
<dbReference type="PANTHER" id="PTHR11705">
    <property type="entry name" value="PROTEASE FAMILY M14 CARBOXYPEPTIDASE A,B"/>
    <property type="match status" value="1"/>
</dbReference>
<keyword evidence="6" id="KW-0732">Signal</keyword>
<dbReference type="Gene3D" id="3.30.70.340">
    <property type="entry name" value="Metallocarboxypeptidase-like"/>
    <property type="match status" value="1"/>
</dbReference>
<dbReference type="Gene3D" id="3.40.630.10">
    <property type="entry name" value="Zn peptidases"/>
    <property type="match status" value="1"/>
</dbReference>
<evidence type="ECO:0000256" key="9">
    <source>
        <dbReference type="ARBA" id="ARBA00023049"/>
    </source>
</evidence>
<dbReference type="EMBL" id="CAKKLH010000112">
    <property type="protein sequence ID" value="CAH0103615.1"/>
    <property type="molecule type" value="Genomic_DNA"/>
</dbReference>
<dbReference type="GO" id="GO:0005615">
    <property type="term" value="C:extracellular space"/>
    <property type="evidence" value="ECO:0007669"/>
    <property type="project" value="TreeGrafter"/>
</dbReference>
<dbReference type="GO" id="GO:0004181">
    <property type="term" value="F:metallocarboxypeptidase activity"/>
    <property type="evidence" value="ECO:0007669"/>
    <property type="project" value="InterPro"/>
</dbReference>
<evidence type="ECO:0000256" key="8">
    <source>
        <dbReference type="ARBA" id="ARBA00022833"/>
    </source>
</evidence>
<feature type="active site" description="Proton donor/acceptor" evidence="12">
    <location>
        <position position="414"/>
    </location>
</feature>
<evidence type="ECO:0000256" key="10">
    <source>
        <dbReference type="ARBA" id="ARBA00023157"/>
    </source>
</evidence>
<evidence type="ECO:0000256" key="1">
    <source>
        <dbReference type="ARBA" id="ARBA00001947"/>
    </source>
</evidence>
<gene>
    <name evidence="14" type="ORF">DGAL_LOCUS6197</name>
</gene>
<dbReference type="Proteomes" id="UP000789390">
    <property type="component" value="Unassembled WGS sequence"/>
</dbReference>
<dbReference type="InterPro" id="IPR003146">
    <property type="entry name" value="M14A_act_pep"/>
</dbReference>
<name>A0A8J2RRQ6_9CRUS</name>
<evidence type="ECO:0000256" key="3">
    <source>
        <dbReference type="ARBA" id="ARBA00022645"/>
    </source>
</evidence>
<dbReference type="AlphaFoldDB" id="A0A8J2RRQ6"/>
<dbReference type="Pfam" id="PF00246">
    <property type="entry name" value="Peptidase_M14"/>
    <property type="match status" value="1"/>
</dbReference>
<comment type="similarity">
    <text evidence="2 12">Belongs to the peptidase M14 family.</text>
</comment>
<dbReference type="GO" id="GO:0008270">
    <property type="term" value="F:zinc ion binding"/>
    <property type="evidence" value="ECO:0007669"/>
    <property type="project" value="InterPro"/>
</dbReference>
<evidence type="ECO:0000256" key="12">
    <source>
        <dbReference type="PROSITE-ProRule" id="PRU01379"/>
    </source>
</evidence>
<protein>
    <recommendedName>
        <fullName evidence="11">Zinc carboxypeptidase A 1</fullName>
    </recommendedName>
</protein>
<dbReference type="Pfam" id="PF02244">
    <property type="entry name" value="Propep_M14"/>
    <property type="match status" value="1"/>
</dbReference>
<evidence type="ECO:0000256" key="4">
    <source>
        <dbReference type="ARBA" id="ARBA00022670"/>
    </source>
</evidence>
<dbReference type="PRINTS" id="PR00765">
    <property type="entry name" value="CRBOXYPTASEA"/>
</dbReference>
<dbReference type="FunFam" id="3.30.70.340:FF:000002">
    <property type="entry name" value="Carboxypeptidase A"/>
    <property type="match status" value="1"/>
</dbReference>
<comment type="cofactor">
    <cofactor evidence="1">
        <name>Zn(2+)</name>
        <dbReference type="ChEBI" id="CHEBI:29105"/>
    </cofactor>
</comment>
<evidence type="ECO:0000256" key="11">
    <source>
        <dbReference type="ARBA" id="ARBA00069039"/>
    </source>
</evidence>
<dbReference type="InterPro" id="IPR036990">
    <property type="entry name" value="M14A-like_propep"/>
</dbReference>
<evidence type="ECO:0000313" key="14">
    <source>
        <dbReference type="EMBL" id="CAH0103615.1"/>
    </source>
</evidence>
<dbReference type="FunFam" id="3.40.630.10:FF:000056">
    <property type="entry name" value="Zinc carboxypeptidase"/>
    <property type="match status" value="1"/>
</dbReference>
<dbReference type="GO" id="GO:0006508">
    <property type="term" value="P:proteolysis"/>
    <property type="evidence" value="ECO:0007669"/>
    <property type="project" value="UniProtKB-KW"/>
</dbReference>
<evidence type="ECO:0000256" key="7">
    <source>
        <dbReference type="ARBA" id="ARBA00022801"/>
    </source>
</evidence>
<keyword evidence="10" id="KW-1015">Disulfide bond</keyword>
<dbReference type="PANTHER" id="PTHR11705:SF91">
    <property type="entry name" value="FI01817P-RELATED"/>
    <property type="match status" value="1"/>
</dbReference>
<dbReference type="SMART" id="SM00631">
    <property type="entry name" value="Zn_pept"/>
    <property type="match status" value="1"/>
</dbReference>
<dbReference type="OrthoDB" id="3626597at2759"/>
<keyword evidence="15" id="KW-1185">Reference proteome</keyword>
<keyword evidence="3" id="KW-0121">Carboxypeptidase</keyword>
<accession>A0A8J2RRQ6</accession>
<evidence type="ECO:0000256" key="6">
    <source>
        <dbReference type="ARBA" id="ARBA00022729"/>
    </source>
</evidence>
<reference evidence="14" key="1">
    <citation type="submission" date="2021-11" db="EMBL/GenBank/DDBJ databases">
        <authorList>
            <person name="Schell T."/>
        </authorList>
    </citation>
    <scope>NUCLEOTIDE SEQUENCE</scope>
    <source>
        <strain evidence="14">M5</strain>
    </source>
</reference>
<dbReference type="CDD" id="cd03860">
    <property type="entry name" value="M14_CP_A-B_like"/>
    <property type="match status" value="1"/>
</dbReference>
<sequence>MSILQTIDGFQFSPVQTSVINNASSTVALGLSAAKLSETVDYSGHKVVSVLPKSEESLQMLESFERKGLITYWNKPSGLNRLASIQISAGNFELISNILAEQALSPTILIDNIQELIEKQKSEIRQRQIQNANSKAFDFENFHVYSELVAFMEEMAANNSLVTYSVIGQSYEGRDIGQVAVRTGSPGVKQIIFLECGVHAREWITESTCIWIFDQLASGYGVDPEITALVDKYDWIIVPTSNPDGYEFTWASDRLWRKNRALTDNPVCPGVDLNRNYDANFGGDGSSPLACSETYHGVSAFSESEARAIRDSLAENRGFVKAFVSVHSYGGIWMSPYGYVTELPLEYDEMYRVMAIGAEAITATYGTPFDYANEAAILCKTNCFFEWNYKDLTSGTTRDYAYVGENIIYAYTIETRGKIYGFVPPPSEILVTAIETWNGIKAMANNLL</sequence>
<keyword evidence="4" id="KW-0645">Protease</keyword>
<evidence type="ECO:0000256" key="2">
    <source>
        <dbReference type="ARBA" id="ARBA00005988"/>
    </source>
</evidence>
<keyword evidence="9" id="KW-0482">Metalloprotease</keyword>
<organism evidence="14 15">
    <name type="scientific">Daphnia galeata</name>
    <dbReference type="NCBI Taxonomy" id="27404"/>
    <lineage>
        <taxon>Eukaryota</taxon>
        <taxon>Metazoa</taxon>
        <taxon>Ecdysozoa</taxon>
        <taxon>Arthropoda</taxon>
        <taxon>Crustacea</taxon>
        <taxon>Branchiopoda</taxon>
        <taxon>Diplostraca</taxon>
        <taxon>Cladocera</taxon>
        <taxon>Anomopoda</taxon>
        <taxon>Daphniidae</taxon>
        <taxon>Daphnia</taxon>
    </lineage>
</organism>
<keyword evidence="5" id="KW-0479">Metal-binding</keyword>
<evidence type="ECO:0000259" key="13">
    <source>
        <dbReference type="PROSITE" id="PS52035"/>
    </source>
</evidence>
<evidence type="ECO:0000313" key="15">
    <source>
        <dbReference type="Proteomes" id="UP000789390"/>
    </source>
</evidence>
<dbReference type="InterPro" id="IPR000834">
    <property type="entry name" value="Peptidase_M14"/>
</dbReference>
<evidence type="ECO:0000256" key="5">
    <source>
        <dbReference type="ARBA" id="ARBA00022723"/>
    </source>
</evidence>
<proteinExistence type="inferred from homology"/>
<keyword evidence="8" id="KW-0862">Zinc</keyword>